<feature type="non-terminal residue" evidence="2">
    <location>
        <position position="56"/>
    </location>
</feature>
<proteinExistence type="predicted"/>
<dbReference type="EMBL" id="UINC01103963">
    <property type="protein sequence ID" value="SVC66768.1"/>
    <property type="molecule type" value="Genomic_DNA"/>
</dbReference>
<name>A0A382P1Y8_9ZZZZ</name>
<accession>A0A382P1Y8</accession>
<dbReference type="AlphaFoldDB" id="A0A382P1Y8"/>
<gene>
    <name evidence="2" type="ORF">METZ01_LOCUS319622</name>
</gene>
<evidence type="ECO:0000313" key="2">
    <source>
        <dbReference type="EMBL" id="SVC66768.1"/>
    </source>
</evidence>
<sequence>VSDPISTIPLIESQPMGSFDNDGEYTPREITENDLGSLSLEEAYTATMVDIENGQM</sequence>
<organism evidence="2">
    <name type="scientific">marine metagenome</name>
    <dbReference type="NCBI Taxonomy" id="408172"/>
    <lineage>
        <taxon>unclassified sequences</taxon>
        <taxon>metagenomes</taxon>
        <taxon>ecological metagenomes</taxon>
    </lineage>
</organism>
<feature type="non-terminal residue" evidence="2">
    <location>
        <position position="1"/>
    </location>
</feature>
<feature type="region of interest" description="Disordered" evidence="1">
    <location>
        <begin position="1"/>
        <end position="24"/>
    </location>
</feature>
<protein>
    <submittedName>
        <fullName evidence="2">Uncharacterized protein</fullName>
    </submittedName>
</protein>
<evidence type="ECO:0000256" key="1">
    <source>
        <dbReference type="SAM" id="MobiDB-lite"/>
    </source>
</evidence>
<reference evidence="2" key="1">
    <citation type="submission" date="2018-05" db="EMBL/GenBank/DDBJ databases">
        <authorList>
            <person name="Lanie J.A."/>
            <person name="Ng W.-L."/>
            <person name="Kazmierczak K.M."/>
            <person name="Andrzejewski T.M."/>
            <person name="Davidsen T.M."/>
            <person name="Wayne K.J."/>
            <person name="Tettelin H."/>
            <person name="Glass J.I."/>
            <person name="Rusch D."/>
            <person name="Podicherti R."/>
            <person name="Tsui H.-C.T."/>
            <person name="Winkler M.E."/>
        </authorList>
    </citation>
    <scope>NUCLEOTIDE SEQUENCE</scope>
</reference>